<evidence type="ECO:0000256" key="1">
    <source>
        <dbReference type="SAM" id="MobiDB-lite"/>
    </source>
</evidence>
<dbReference type="Gene3D" id="3.40.50.410">
    <property type="entry name" value="von Willebrand factor, type A domain"/>
    <property type="match status" value="1"/>
</dbReference>
<sequence length="313" mass="34860">MGRRTSVTPAPATPGPSVSGPLTAERLLRRLEWRVVRRLDGRLQGDYRTLFRGTGVDFTDLREYEPGDDLRHIDWNVTARMDTPYVREYVEDREVTAWLLLDRSASMGFGPVDRQKSLVLAEIATTIAHILARGGNRIGAALFDGGIETIPPGQGRNQVLRISQALLRAPTAAPSKDTTDLSRLLRAALGLARRRSLLIIVSDFITQPGWEQPLALLARRHDVVAIQVVDPREAELPAVGMVYVEDAETGEQIFVDTNDPVFRARLATAARERQEALVAAARRSGTEIHPVATDDDLVRALARISELRRRRRR</sequence>
<comment type="caution">
    <text evidence="3">The sequence shown here is derived from an EMBL/GenBank/DDBJ whole genome shotgun (WGS) entry which is preliminary data.</text>
</comment>
<evidence type="ECO:0000313" key="3">
    <source>
        <dbReference type="EMBL" id="TPG14841.1"/>
    </source>
</evidence>
<dbReference type="Pfam" id="PF01882">
    <property type="entry name" value="DUF58"/>
    <property type="match status" value="1"/>
</dbReference>
<dbReference type="PANTHER" id="PTHR33608">
    <property type="entry name" value="BLL2464 PROTEIN"/>
    <property type="match status" value="1"/>
</dbReference>
<dbReference type="PANTHER" id="PTHR33608:SF6">
    <property type="entry name" value="BLL2464 PROTEIN"/>
    <property type="match status" value="1"/>
</dbReference>
<reference evidence="3 4" key="1">
    <citation type="journal article" date="2019" name="Environ. Microbiol.">
        <title>Species interactions and distinct microbial communities in high Arctic permafrost affected cryosols are associated with the CH4 and CO2 gas fluxes.</title>
        <authorList>
            <person name="Altshuler I."/>
            <person name="Hamel J."/>
            <person name="Turney S."/>
            <person name="Magnuson E."/>
            <person name="Levesque R."/>
            <person name="Greer C."/>
            <person name="Whyte L.G."/>
        </authorList>
    </citation>
    <scope>NUCLEOTIDE SEQUENCE [LARGE SCALE GENOMIC DNA]</scope>
    <source>
        <strain evidence="3 4">S9.3A</strain>
    </source>
</reference>
<dbReference type="RefSeq" id="WP_140742118.1">
    <property type="nucleotide sequence ID" value="NZ_RCZM01000005.1"/>
</dbReference>
<dbReference type="InterPro" id="IPR036465">
    <property type="entry name" value="vWFA_dom_sf"/>
</dbReference>
<name>A0A502CSY1_9MICO</name>
<dbReference type="InterPro" id="IPR002881">
    <property type="entry name" value="DUF58"/>
</dbReference>
<gene>
    <name evidence="3" type="ORF">EAH86_14880</name>
</gene>
<dbReference type="Proteomes" id="UP000317722">
    <property type="component" value="Unassembled WGS sequence"/>
</dbReference>
<feature type="domain" description="DUF58" evidence="2">
    <location>
        <begin position="60"/>
        <end position="275"/>
    </location>
</feature>
<organism evidence="3 4">
    <name type="scientific">Pedococcus bigeumensis</name>
    <dbReference type="NCBI Taxonomy" id="433644"/>
    <lineage>
        <taxon>Bacteria</taxon>
        <taxon>Bacillati</taxon>
        <taxon>Actinomycetota</taxon>
        <taxon>Actinomycetes</taxon>
        <taxon>Micrococcales</taxon>
        <taxon>Intrasporangiaceae</taxon>
        <taxon>Pedococcus</taxon>
    </lineage>
</organism>
<feature type="region of interest" description="Disordered" evidence="1">
    <location>
        <begin position="1"/>
        <end position="21"/>
    </location>
</feature>
<dbReference type="EMBL" id="RCZM01000005">
    <property type="protein sequence ID" value="TPG14841.1"/>
    <property type="molecule type" value="Genomic_DNA"/>
</dbReference>
<accession>A0A502CSY1</accession>
<dbReference type="OrthoDB" id="9776116at2"/>
<proteinExistence type="predicted"/>
<protein>
    <submittedName>
        <fullName evidence="3">DUF58 domain-containing protein</fullName>
    </submittedName>
</protein>
<dbReference type="AlphaFoldDB" id="A0A502CSY1"/>
<evidence type="ECO:0000259" key="2">
    <source>
        <dbReference type="Pfam" id="PF01882"/>
    </source>
</evidence>
<dbReference type="SUPFAM" id="SSF53300">
    <property type="entry name" value="vWA-like"/>
    <property type="match status" value="1"/>
</dbReference>
<evidence type="ECO:0000313" key="4">
    <source>
        <dbReference type="Proteomes" id="UP000317722"/>
    </source>
</evidence>
<keyword evidence="4" id="KW-1185">Reference proteome</keyword>